<keyword evidence="1" id="KW-0472">Membrane</keyword>
<keyword evidence="5" id="KW-1185">Reference proteome</keyword>
<reference evidence="4 5" key="1">
    <citation type="submission" date="2019-08" db="EMBL/GenBank/DDBJ databases">
        <title>Amphibian skin-associated Pigmentiphaga: genome sequence and occurrence across geography and hosts.</title>
        <authorList>
            <person name="Bletz M.C."/>
            <person name="Bunk B."/>
            <person name="Sproeer C."/>
            <person name="Biwer P."/>
            <person name="Reiter S."/>
            <person name="Rabemananjara F.C.E."/>
            <person name="Schulz S."/>
            <person name="Overmann J."/>
            <person name="Vences M."/>
        </authorList>
    </citation>
    <scope>NUCLEOTIDE SEQUENCE [LARGE SCALE GENOMIC DNA]</scope>
    <source>
        <strain evidence="4 5">Mada1488</strain>
    </source>
</reference>
<accession>A0A5C0B0A3</accession>
<feature type="transmembrane region" description="Helical" evidence="1">
    <location>
        <begin position="114"/>
        <end position="137"/>
    </location>
</feature>
<feature type="transmembrane region" description="Helical" evidence="1">
    <location>
        <begin position="143"/>
        <end position="164"/>
    </location>
</feature>
<feature type="transmembrane region" description="Helical" evidence="1">
    <location>
        <begin position="231"/>
        <end position="251"/>
    </location>
</feature>
<dbReference type="OrthoDB" id="6934181at2"/>
<dbReference type="InterPro" id="IPR045968">
    <property type="entry name" value="DUF5924"/>
</dbReference>
<dbReference type="InterPro" id="IPR022606">
    <property type="entry name" value="DUF2914"/>
</dbReference>
<feature type="transmembrane region" description="Helical" evidence="1">
    <location>
        <begin position="52"/>
        <end position="71"/>
    </location>
</feature>
<gene>
    <name evidence="4" type="ORF">FXN63_21680</name>
</gene>
<evidence type="ECO:0000259" key="2">
    <source>
        <dbReference type="Pfam" id="PF11141"/>
    </source>
</evidence>
<keyword evidence="1" id="KW-0812">Transmembrane</keyword>
<proteinExistence type="predicted"/>
<organism evidence="4 5">
    <name type="scientific">Pigmentiphaga aceris</name>
    <dbReference type="NCBI Taxonomy" id="1940612"/>
    <lineage>
        <taxon>Bacteria</taxon>
        <taxon>Pseudomonadati</taxon>
        <taxon>Pseudomonadota</taxon>
        <taxon>Betaproteobacteria</taxon>
        <taxon>Burkholderiales</taxon>
        <taxon>Alcaligenaceae</taxon>
        <taxon>Pigmentiphaga</taxon>
    </lineage>
</organism>
<feature type="domain" description="DUF5924" evidence="3">
    <location>
        <begin position="38"/>
        <end position="293"/>
    </location>
</feature>
<dbReference type="Proteomes" id="UP000325161">
    <property type="component" value="Chromosome"/>
</dbReference>
<evidence type="ECO:0000256" key="1">
    <source>
        <dbReference type="SAM" id="Phobius"/>
    </source>
</evidence>
<dbReference type="Pfam" id="PF19346">
    <property type="entry name" value="DUF5924"/>
    <property type="match status" value="1"/>
</dbReference>
<dbReference type="Pfam" id="PF11141">
    <property type="entry name" value="DUF2914"/>
    <property type="match status" value="1"/>
</dbReference>
<evidence type="ECO:0000313" key="5">
    <source>
        <dbReference type="Proteomes" id="UP000325161"/>
    </source>
</evidence>
<feature type="transmembrane region" description="Helical" evidence="1">
    <location>
        <begin position="203"/>
        <end position="224"/>
    </location>
</feature>
<dbReference type="PIRSF" id="PIRSF029727">
    <property type="entry name" value="UCP029727"/>
    <property type="match status" value="1"/>
</dbReference>
<evidence type="ECO:0000259" key="3">
    <source>
        <dbReference type="Pfam" id="PF19346"/>
    </source>
</evidence>
<feature type="transmembrane region" description="Helical" evidence="1">
    <location>
        <begin position="77"/>
        <end position="94"/>
    </location>
</feature>
<dbReference type="EMBL" id="CP043046">
    <property type="protein sequence ID" value="QEI08159.1"/>
    <property type="molecule type" value="Genomic_DNA"/>
</dbReference>
<dbReference type="AlphaFoldDB" id="A0A5C0B0A3"/>
<dbReference type="InterPro" id="IPR016937">
    <property type="entry name" value="UCP029727"/>
</dbReference>
<feature type="domain" description="DUF2914" evidence="2">
    <location>
        <begin position="304"/>
        <end position="368"/>
    </location>
</feature>
<dbReference type="RefSeq" id="WP_148817463.1">
    <property type="nucleotide sequence ID" value="NZ_CP043046.1"/>
</dbReference>
<feature type="transmembrane region" description="Helical" evidence="1">
    <location>
        <begin position="176"/>
        <end position="197"/>
    </location>
</feature>
<evidence type="ECO:0000313" key="4">
    <source>
        <dbReference type="EMBL" id="QEI08159.1"/>
    </source>
</evidence>
<dbReference type="KEGG" id="pacr:FXN63_21680"/>
<keyword evidence="1" id="KW-1133">Transmembrane helix</keyword>
<protein>
    <submittedName>
        <fullName evidence="4">DUF2914 domain-containing protein</fullName>
    </submittedName>
</protein>
<name>A0A5C0B0A3_9BURK</name>
<sequence length="375" mass="41919">MTRLRVPAPTAVRGCTLTGPLTPLPPRPTRIQRTSAFCKHWILRLVALAQRYPGVLALFGFVSGLISFFTVDRHEGFARVIAVVMLVSWLWLVVEKSVNRRVADRFGVALPTPVLRYVTQMIHQESLFFVLPFLYAATTWNSGQAIFTGLLGAAAIVALVDPLYYRWLARHHWVFLTYHTLTLFAVLLTAPPLLFNLRTGESYQLALGVAVVLAFPTLAGLVTLQTWWRRLAVIGLMAVLATGGWFARAWVPPATLRLSEAALSLQLNTRNPTAEKRLKEVSVSQLRSSGLYAFTAVAAPLGLKEHIYHVWLHNGREVDRIPIDIRGGRKEGYRAWTHKRNFPPNPAGRWEVRVITDAGQMIGVMRFDALAGTEP</sequence>